<name>A0A7U2I5X8_PHANO</name>
<dbReference type="EMBL" id="CP069039">
    <property type="protein sequence ID" value="QRD04611.1"/>
    <property type="molecule type" value="Genomic_DNA"/>
</dbReference>
<protein>
    <submittedName>
        <fullName evidence="2">Uncharacterized protein</fullName>
    </submittedName>
</protein>
<feature type="region of interest" description="Disordered" evidence="1">
    <location>
        <begin position="86"/>
        <end position="110"/>
    </location>
</feature>
<dbReference type="VEuPathDB" id="FungiDB:JI435_421480"/>
<organism evidence="2 3">
    <name type="scientific">Phaeosphaeria nodorum (strain SN15 / ATCC MYA-4574 / FGSC 10173)</name>
    <name type="common">Glume blotch fungus</name>
    <name type="synonym">Parastagonospora nodorum</name>
    <dbReference type="NCBI Taxonomy" id="321614"/>
    <lineage>
        <taxon>Eukaryota</taxon>
        <taxon>Fungi</taxon>
        <taxon>Dikarya</taxon>
        <taxon>Ascomycota</taxon>
        <taxon>Pezizomycotina</taxon>
        <taxon>Dothideomycetes</taxon>
        <taxon>Pleosporomycetidae</taxon>
        <taxon>Pleosporales</taxon>
        <taxon>Pleosporineae</taxon>
        <taxon>Phaeosphaeriaceae</taxon>
        <taxon>Parastagonospora</taxon>
    </lineage>
</organism>
<keyword evidence="3" id="KW-1185">Reference proteome</keyword>
<evidence type="ECO:0000313" key="2">
    <source>
        <dbReference type="EMBL" id="QRD04611.1"/>
    </source>
</evidence>
<reference evidence="3" key="1">
    <citation type="journal article" date="2021" name="BMC Genomics">
        <title>Chromosome-level genome assembly and manually-curated proteome of model necrotroph Parastagonospora nodorum Sn15 reveals a genome-wide trove of candidate effector homologs, and redundancy of virulence-related functions within an accessory chromosome.</title>
        <authorList>
            <person name="Bertazzoni S."/>
            <person name="Jones D.A.B."/>
            <person name="Phan H.T."/>
            <person name="Tan K.-C."/>
            <person name="Hane J.K."/>
        </authorList>
    </citation>
    <scope>NUCLEOTIDE SEQUENCE [LARGE SCALE GENOMIC DNA]</scope>
    <source>
        <strain evidence="3">SN15 / ATCC MYA-4574 / FGSC 10173)</strain>
    </source>
</reference>
<dbReference type="AlphaFoldDB" id="A0A7U2I5X8"/>
<sequence length="117" mass="13155">MALNGSITRRRWCLFRSRRQARGNWVFVTPAISTHVRLVVGEVGRGLMTTCDYFGSVYYSTFLSRAVGVRRVLIVEGDIRWTTKRNAQGKGETTRSQIGEPCTPLTSSQTCKTLARP</sequence>
<evidence type="ECO:0000313" key="3">
    <source>
        <dbReference type="Proteomes" id="UP000663193"/>
    </source>
</evidence>
<accession>A0A7U2I5X8</accession>
<dbReference type="Proteomes" id="UP000663193">
    <property type="component" value="Chromosome 17"/>
</dbReference>
<gene>
    <name evidence="2" type="ORF">JI435_421480</name>
</gene>
<evidence type="ECO:0000256" key="1">
    <source>
        <dbReference type="SAM" id="MobiDB-lite"/>
    </source>
</evidence>
<proteinExistence type="predicted"/>